<dbReference type="Proteomes" id="UP000032900">
    <property type="component" value="Unassembled WGS sequence"/>
</dbReference>
<reference evidence="1 2" key="1">
    <citation type="journal article" date="2015" name="Microbes Environ.">
        <title>Distribution and evolution of nitrogen fixation genes in the phylum bacteroidetes.</title>
        <authorList>
            <person name="Inoue J."/>
            <person name="Oshima K."/>
            <person name="Suda W."/>
            <person name="Sakamoto M."/>
            <person name="Iino T."/>
            <person name="Noda S."/>
            <person name="Hongoh Y."/>
            <person name="Hattori M."/>
            <person name="Ohkuma M."/>
        </authorList>
    </citation>
    <scope>NUCLEOTIDE SEQUENCE [LARGE SCALE GENOMIC DNA]</scope>
    <source>
        <strain evidence="1">JCM 15548</strain>
    </source>
</reference>
<gene>
    <name evidence="1" type="ORF">JCM15548_12716</name>
</gene>
<evidence type="ECO:0000313" key="2">
    <source>
        <dbReference type="Proteomes" id="UP000032900"/>
    </source>
</evidence>
<dbReference type="OrthoDB" id="1030692at2"/>
<proteinExistence type="predicted"/>
<evidence type="ECO:0000313" key="1">
    <source>
        <dbReference type="EMBL" id="GAO30447.1"/>
    </source>
</evidence>
<dbReference type="RefSeq" id="WP_062125446.1">
    <property type="nucleotide sequence ID" value="NZ_BAZW01000023.1"/>
</dbReference>
<protein>
    <submittedName>
        <fullName evidence="1">Uncharacterized protein</fullName>
    </submittedName>
</protein>
<name>A0A0E9LY10_9BACT</name>
<comment type="caution">
    <text evidence="1">The sequence shown here is derived from an EMBL/GenBank/DDBJ whole genome shotgun (WGS) entry which is preliminary data.</text>
</comment>
<dbReference type="AlphaFoldDB" id="A0A0E9LY10"/>
<sequence length="167" mass="19364">MSIDFEKATCQTETNKDKFGIYDPGDKKPAVLRFEDAALWHATVINTKQKQIKFTAIDNCIDILRTNGEMAQRCDGMLTFNTTIYYIELKTGRKAWQQEGLNQIESTIKQMQNKAQAFAEQFTKRIAIVANRNARRPTFQSSNAAQREYFMKEYKTRVQFDAEVNIQ</sequence>
<keyword evidence="2" id="KW-1185">Reference proteome</keyword>
<accession>A0A0E9LY10</accession>
<organism evidence="1 2">
    <name type="scientific">Geofilum rubicundum JCM 15548</name>
    <dbReference type="NCBI Taxonomy" id="1236989"/>
    <lineage>
        <taxon>Bacteria</taxon>
        <taxon>Pseudomonadati</taxon>
        <taxon>Bacteroidota</taxon>
        <taxon>Bacteroidia</taxon>
        <taxon>Marinilabiliales</taxon>
        <taxon>Marinilabiliaceae</taxon>
        <taxon>Geofilum</taxon>
    </lineage>
</organism>
<dbReference type="EMBL" id="BAZW01000023">
    <property type="protein sequence ID" value="GAO30447.1"/>
    <property type="molecule type" value="Genomic_DNA"/>
</dbReference>
<dbReference type="STRING" id="1236989.JCM15548_12716"/>